<dbReference type="Gene3D" id="3.10.300.10">
    <property type="entry name" value="Methylpurine-DNA glycosylase (MPG)"/>
    <property type="match status" value="1"/>
</dbReference>
<gene>
    <name evidence="6" type="ORF">SAMN00017405_1806</name>
</gene>
<dbReference type="OrthoDB" id="9794313at2"/>
<evidence type="ECO:0000256" key="3">
    <source>
        <dbReference type="ARBA" id="ARBA00022801"/>
    </source>
</evidence>
<dbReference type="PANTHER" id="PTHR10429:SF0">
    <property type="entry name" value="DNA-3-METHYLADENINE GLYCOSYLASE"/>
    <property type="match status" value="1"/>
</dbReference>
<dbReference type="SUPFAM" id="SSF50486">
    <property type="entry name" value="FMT C-terminal domain-like"/>
    <property type="match status" value="1"/>
</dbReference>
<sequence>MKLTREFYSRDTLTVAKELLGKHLIHKVEGVERIGEIVEVEAYGGIIDKAAHSYQGKRTKRTEVMFGEAGHAYVYLIYGMYHCLNIVTSTIDNPEAILIRALKPISGIPQISQDRYGKIDSDLTKRQYLNLLNGPGKLSKGMAITKEHNGIDLCADTLYLVDPGQTKEKIVTSPRINIDYAEEAIDYPWRYYFADNPYISKK</sequence>
<accession>A0A1W1V3I6</accession>
<protein>
    <recommendedName>
        <fullName evidence="5">Putative 3-methyladenine DNA glycosylase</fullName>
        <ecNumber evidence="5">3.2.2.-</ecNumber>
    </recommendedName>
</protein>
<dbReference type="RefSeq" id="WP_084052789.1">
    <property type="nucleotide sequence ID" value="NZ_FWWT01000015.1"/>
</dbReference>
<dbReference type="HAMAP" id="MF_00527">
    <property type="entry name" value="3MGH"/>
    <property type="match status" value="1"/>
</dbReference>
<dbReference type="Pfam" id="PF02245">
    <property type="entry name" value="Pur_DNA_glyco"/>
    <property type="match status" value="1"/>
</dbReference>
<dbReference type="InterPro" id="IPR003180">
    <property type="entry name" value="MPG"/>
</dbReference>
<evidence type="ECO:0000256" key="1">
    <source>
        <dbReference type="ARBA" id="ARBA00009232"/>
    </source>
</evidence>
<dbReference type="NCBIfam" id="TIGR00567">
    <property type="entry name" value="3mg"/>
    <property type="match status" value="1"/>
</dbReference>
<dbReference type="NCBIfam" id="NF002001">
    <property type="entry name" value="PRK00802.1-1"/>
    <property type="match status" value="1"/>
</dbReference>
<dbReference type="GO" id="GO:0003905">
    <property type="term" value="F:alkylbase DNA N-glycosylase activity"/>
    <property type="evidence" value="ECO:0007669"/>
    <property type="project" value="InterPro"/>
</dbReference>
<dbReference type="AlphaFoldDB" id="A0A1W1V3I6"/>
<dbReference type="GO" id="GO:0003677">
    <property type="term" value="F:DNA binding"/>
    <property type="evidence" value="ECO:0007669"/>
    <property type="project" value="InterPro"/>
</dbReference>
<keyword evidence="4 5" id="KW-0234">DNA repair</keyword>
<evidence type="ECO:0000256" key="4">
    <source>
        <dbReference type="ARBA" id="ARBA00023204"/>
    </source>
</evidence>
<keyword evidence="2 5" id="KW-0227">DNA damage</keyword>
<keyword evidence="3 5" id="KW-0378">Hydrolase</keyword>
<name>A0A1W1V3I6_DESTI</name>
<dbReference type="EMBL" id="FWWT01000015">
    <property type="protein sequence ID" value="SMB87967.1"/>
    <property type="molecule type" value="Genomic_DNA"/>
</dbReference>
<organism evidence="6 7">
    <name type="scientific">Desulfonispora thiosulfatigenes DSM 11270</name>
    <dbReference type="NCBI Taxonomy" id="656914"/>
    <lineage>
        <taxon>Bacteria</taxon>
        <taxon>Bacillati</taxon>
        <taxon>Bacillota</taxon>
        <taxon>Clostridia</taxon>
        <taxon>Eubacteriales</taxon>
        <taxon>Peptococcaceae</taxon>
        <taxon>Desulfonispora</taxon>
    </lineage>
</organism>
<reference evidence="6 7" key="1">
    <citation type="submission" date="2017-04" db="EMBL/GenBank/DDBJ databases">
        <authorList>
            <person name="Afonso C.L."/>
            <person name="Miller P.J."/>
            <person name="Scott M.A."/>
            <person name="Spackman E."/>
            <person name="Goraichik I."/>
            <person name="Dimitrov K.M."/>
            <person name="Suarez D.L."/>
            <person name="Swayne D.E."/>
        </authorList>
    </citation>
    <scope>NUCLEOTIDE SEQUENCE [LARGE SCALE GENOMIC DNA]</scope>
    <source>
        <strain evidence="6 7">DSM 11270</strain>
    </source>
</reference>
<dbReference type="InterPro" id="IPR011034">
    <property type="entry name" value="Formyl_transferase-like_C_sf"/>
</dbReference>
<dbReference type="STRING" id="656914.SAMN00017405_1806"/>
<dbReference type="GO" id="GO:0006284">
    <property type="term" value="P:base-excision repair"/>
    <property type="evidence" value="ECO:0007669"/>
    <property type="project" value="InterPro"/>
</dbReference>
<dbReference type="CDD" id="cd00540">
    <property type="entry name" value="AAG"/>
    <property type="match status" value="1"/>
</dbReference>
<evidence type="ECO:0000256" key="5">
    <source>
        <dbReference type="HAMAP-Rule" id="MF_00527"/>
    </source>
</evidence>
<evidence type="ECO:0000313" key="7">
    <source>
        <dbReference type="Proteomes" id="UP000192731"/>
    </source>
</evidence>
<evidence type="ECO:0000256" key="2">
    <source>
        <dbReference type="ARBA" id="ARBA00022763"/>
    </source>
</evidence>
<dbReference type="InterPro" id="IPR036995">
    <property type="entry name" value="MPG_sf"/>
</dbReference>
<dbReference type="PANTHER" id="PTHR10429">
    <property type="entry name" value="DNA-3-METHYLADENINE GLYCOSYLASE"/>
    <property type="match status" value="1"/>
</dbReference>
<comment type="similarity">
    <text evidence="1 5">Belongs to the DNA glycosylase MPG family.</text>
</comment>
<dbReference type="FunFam" id="3.10.300.10:FF:000001">
    <property type="entry name" value="Putative 3-methyladenine DNA glycosylase"/>
    <property type="match status" value="1"/>
</dbReference>
<dbReference type="EC" id="3.2.2.-" evidence="5"/>
<evidence type="ECO:0000313" key="6">
    <source>
        <dbReference type="EMBL" id="SMB87967.1"/>
    </source>
</evidence>
<dbReference type="Proteomes" id="UP000192731">
    <property type="component" value="Unassembled WGS sequence"/>
</dbReference>
<keyword evidence="7" id="KW-1185">Reference proteome</keyword>
<proteinExistence type="inferred from homology"/>